<accession>A0A4U8T9J5</accession>
<evidence type="ECO:0000313" key="4">
    <source>
        <dbReference type="EMBL" id="TLD96486.1"/>
    </source>
</evidence>
<dbReference type="AlphaFoldDB" id="A0A4U8T9J5"/>
<evidence type="ECO:0000259" key="3">
    <source>
        <dbReference type="Pfam" id="PF13505"/>
    </source>
</evidence>
<dbReference type="EMBL" id="JRPR02000003">
    <property type="protein sequence ID" value="TLD96486.1"/>
    <property type="molecule type" value="Genomic_DNA"/>
</dbReference>
<comment type="caution">
    <text evidence="4">The sequence shown here is derived from an EMBL/GenBank/DDBJ whole genome shotgun (WGS) entry which is preliminary data.</text>
</comment>
<evidence type="ECO:0000313" key="5">
    <source>
        <dbReference type="Proteomes" id="UP000029733"/>
    </source>
</evidence>
<sequence>MVKKSVLALALCGLSVASAEQAGGLFVGVGAGVPITTPSYGGALKSIQDILPNTGIGYNVSLMAGYRQALNQDMGLRYYAEYNYSESYGDGDGTLMGLMPAKTKADIKQQLATINVDYYYQATSAFSVYAGIGLGYQSFKPSWTPTIMGAEQNAIGGAQKGGLAVPLNIGASFNVNAHNQITLGAKIPLVAYDYKTSVPGATLGQQGELPANVKLRTYIVQIGYNYTF</sequence>
<organism evidence="4 5">
    <name type="scientific">Helicobacter jaachi</name>
    <dbReference type="NCBI Taxonomy" id="1677920"/>
    <lineage>
        <taxon>Bacteria</taxon>
        <taxon>Pseudomonadati</taxon>
        <taxon>Campylobacterota</taxon>
        <taxon>Epsilonproteobacteria</taxon>
        <taxon>Campylobacterales</taxon>
        <taxon>Helicobacteraceae</taxon>
        <taxon>Helicobacter</taxon>
    </lineage>
</organism>
<evidence type="ECO:0000256" key="1">
    <source>
        <dbReference type="ARBA" id="ARBA00022729"/>
    </source>
</evidence>
<dbReference type="Pfam" id="PF13505">
    <property type="entry name" value="OMP_b-brl"/>
    <property type="match status" value="1"/>
</dbReference>
<dbReference type="SUPFAM" id="SSF56925">
    <property type="entry name" value="OMPA-like"/>
    <property type="match status" value="1"/>
</dbReference>
<proteinExistence type="predicted"/>
<keyword evidence="5" id="KW-1185">Reference proteome</keyword>
<gene>
    <name evidence="4" type="ORF">LS71_005290</name>
</gene>
<dbReference type="InterPro" id="IPR002718">
    <property type="entry name" value="OMP_Helicobacter"/>
</dbReference>
<dbReference type="InterPro" id="IPR027385">
    <property type="entry name" value="Beta-barrel_OMP"/>
</dbReference>
<name>A0A4U8T9J5_9HELI</name>
<feature type="signal peptide" evidence="2">
    <location>
        <begin position="1"/>
        <end position="19"/>
    </location>
</feature>
<dbReference type="Gene3D" id="2.40.160.20">
    <property type="match status" value="1"/>
</dbReference>
<feature type="domain" description="Outer membrane protein beta-barrel" evidence="3">
    <location>
        <begin position="9"/>
        <end position="228"/>
    </location>
</feature>
<reference evidence="4 5" key="1">
    <citation type="journal article" date="2014" name="Genome Announc.">
        <title>Draft genome sequences of eight enterohepatic helicobacter species isolated from both laboratory and wild rodents.</title>
        <authorList>
            <person name="Sheh A."/>
            <person name="Shen Z."/>
            <person name="Fox J.G."/>
        </authorList>
    </citation>
    <scope>NUCLEOTIDE SEQUENCE [LARGE SCALE GENOMIC DNA]</scope>
    <source>
        <strain evidence="4 5">MIT 09-6949</strain>
    </source>
</reference>
<dbReference type="OrthoDB" id="5323004at2"/>
<dbReference type="RefSeq" id="WP_034355885.1">
    <property type="nucleotide sequence ID" value="NZ_JRPR02000003.1"/>
</dbReference>
<dbReference type="InterPro" id="IPR011250">
    <property type="entry name" value="OMP/PagP_B-barrel"/>
</dbReference>
<dbReference type="Proteomes" id="UP000029733">
    <property type="component" value="Unassembled WGS sequence"/>
</dbReference>
<feature type="chain" id="PRO_5020293161" evidence="2">
    <location>
        <begin position="20"/>
        <end position="228"/>
    </location>
</feature>
<dbReference type="PRINTS" id="PR01776">
    <property type="entry name" value="HPOMPFAMILY"/>
</dbReference>
<protein>
    <submittedName>
        <fullName evidence="4">Outer membrane beta-barrel protein</fullName>
    </submittedName>
</protein>
<keyword evidence="1 2" id="KW-0732">Signal</keyword>
<evidence type="ECO:0000256" key="2">
    <source>
        <dbReference type="SAM" id="SignalP"/>
    </source>
</evidence>